<dbReference type="EMBL" id="FMVW01000001">
    <property type="protein sequence ID" value="SCZ24829.1"/>
    <property type="molecule type" value="Genomic_DNA"/>
</dbReference>
<dbReference type="AlphaFoldDB" id="A0A1G5MJY9"/>
<dbReference type="Pfam" id="PF07796">
    <property type="entry name" value="DUF1638"/>
    <property type="match status" value="1"/>
</dbReference>
<evidence type="ECO:0000259" key="1">
    <source>
        <dbReference type="Pfam" id="PF07796"/>
    </source>
</evidence>
<sequence length="216" mass="23255">MSDIRADGRAPQPGAGKADELLVIACGALAREIGDIVEANGLAHVRLTCLPAILHNRPEKIPEAVREAIRKARAQGFERILVGYGDCGTGGHLDAVCAAEGVSRIDGPHCYAFYSGNARFAAQGDADMDAFFLTDFLARQFEAFVIEPLGLDRHPELRDAYFGHYRRLVYLAQRPDPALEAKARQAADRLDLAFEMRVTGYGDLAGFLGAAPADAG</sequence>
<protein>
    <recommendedName>
        <fullName evidence="1">DUF1638 domain-containing protein</fullName>
    </recommendedName>
</protein>
<dbReference type="Proteomes" id="UP000199347">
    <property type="component" value="Unassembled WGS sequence"/>
</dbReference>
<evidence type="ECO:0000313" key="3">
    <source>
        <dbReference type="Proteomes" id="UP000199347"/>
    </source>
</evidence>
<accession>A0A1G5MJY9</accession>
<organism evidence="2 3">
    <name type="scientific">Afifella marina DSM 2698</name>
    <dbReference type="NCBI Taxonomy" id="1120955"/>
    <lineage>
        <taxon>Bacteria</taxon>
        <taxon>Pseudomonadati</taxon>
        <taxon>Pseudomonadota</taxon>
        <taxon>Alphaproteobacteria</taxon>
        <taxon>Hyphomicrobiales</taxon>
        <taxon>Afifellaceae</taxon>
        <taxon>Afifella</taxon>
    </lineage>
</organism>
<dbReference type="RefSeq" id="WP_092809570.1">
    <property type="nucleotide sequence ID" value="NZ_FMVW01000001.1"/>
</dbReference>
<reference evidence="2 3" key="1">
    <citation type="submission" date="2016-10" db="EMBL/GenBank/DDBJ databases">
        <authorList>
            <person name="de Groot N.N."/>
        </authorList>
    </citation>
    <scope>NUCLEOTIDE SEQUENCE [LARGE SCALE GENOMIC DNA]</scope>
    <source>
        <strain evidence="2 3">DSM 2698</strain>
    </source>
</reference>
<feature type="domain" description="DUF1638" evidence="1">
    <location>
        <begin position="49"/>
        <end position="205"/>
    </location>
</feature>
<name>A0A1G5MJY9_AFIMA</name>
<dbReference type="STRING" id="1120955.SAMN03080610_00722"/>
<gene>
    <name evidence="2" type="ORF">SAMN03080610_00722</name>
</gene>
<dbReference type="InterPro" id="IPR012437">
    <property type="entry name" value="DUF1638"/>
</dbReference>
<proteinExistence type="predicted"/>
<dbReference type="OrthoDB" id="9814689at2"/>
<evidence type="ECO:0000313" key="2">
    <source>
        <dbReference type="EMBL" id="SCZ24829.1"/>
    </source>
</evidence>
<keyword evidence="3" id="KW-1185">Reference proteome</keyword>